<gene>
    <name evidence="1" type="ORF">Taro_003309</name>
</gene>
<proteinExistence type="predicted"/>
<comment type="caution">
    <text evidence="1">The sequence shown here is derived from an EMBL/GenBank/DDBJ whole genome shotgun (WGS) entry which is preliminary data.</text>
</comment>
<dbReference type="EMBL" id="NMUH01000085">
    <property type="protein sequence ID" value="MQL70989.1"/>
    <property type="molecule type" value="Genomic_DNA"/>
</dbReference>
<evidence type="ECO:0000313" key="1">
    <source>
        <dbReference type="EMBL" id="MQL70989.1"/>
    </source>
</evidence>
<protein>
    <submittedName>
        <fullName evidence="1">Uncharacterized protein</fullName>
    </submittedName>
</protein>
<keyword evidence="2" id="KW-1185">Reference proteome</keyword>
<name>A0A843TRF5_COLES</name>
<reference evidence="1" key="1">
    <citation type="submission" date="2017-07" db="EMBL/GenBank/DDBJ databases">
        <title>Taro Niue Genome Assembly and Annotation.</title>
        <authorList>
            <person name="Atibalentja N."/>
            <person name="Keating K."/>
            <person name="Fields C.J."/>
        </authorList>
    </citation>
    <scope>NUCLEOTIDE SEQUENCE</scope>
    <source>
        <strain evidence="1">Niue_2</strain>
        <tissue evidence="1">Leaf</tissue>
    </source>
</reference>
<dbReference type="OrthoDB" id="1743672at2759"/>
<organism evidence="1 2">
    <name type="scientific">Colocasia esculenta</name>
    <name type="common">Wild taro</name>
    <name type="synonym">Arum esculentum</name>
    <dbReference type="NCBI Taxonomy" id="4460"/>
    <lineage>
        <taxon>Eukaryota</taxon>
        <taxon>Viridiplantae</taxon>
        <taxon>Streptophyta</taxon>
        <taxon>Embryophyta</taxon>
        <taxon>Tracheophyta</taxon>
        <taxon>Spermatophyta</taxon>
        <taxon>Magnoliopsida</taxon>
        <taxon>Liliopsida</taxon>
        <taxon>Araceae</taxon>
        <taxon>Aroideae</taxon>
        <taxon>Colocasieae</taxon>
        <taxon>Colocasia</taxon>
    </lineage>
</organism>
<accession>A0A843TRF5</accession>
<evidence type="ECO:0000313" key="2">
    <source>
        <dbReference type="Proteomes" id="UP000652761"/>
    </source>
</evidence>
<dbReference type="Proteomes" id="UP000652761">
    <property type="component" value="Unassembled WGS sequence"/>
</dbReference>
<dbReference type="AlphaFoldDB" id="A0A843TRF5"/>
<sequence length="138" mass="15307">MMRMVAKAVAARGFCAAHAPWSAMRWLQVPESCGASSLYPASSDQSTSIDGWKVVVRDEDELFDALYPAPLARLVFVIPVPEEAKEATLDLKDAVLMPVEQEQKVREDARIYAEQDAATQKYVAHVLQMMAMSIESTM</sequence>